<dbReference type="GO" id="GO:0042167">
    <property type="term" value="P:heme catabolic process"/>
    <property type="evidence" value="ECO:0007669"/>
    <property type="project" value="TreeGrafter"/>
</dbReference>
<dbReference type="SUPFAM" id="SSF63380">
    <property type="entry name" value="Riboflavin synthase domain-like"/>
    <property type="match status" value="1"/>
</dbReference>
<comment type="similarity">
    <text evidence="2">Belongs to the ferredoxin--NADP reductase type 1 family.</text>
</comment>
<reference evidence="13 14" key="1">
    <citation type="submission" date="2007-07" db="EMBL/GenBank/DDBJ databases">
        <title>Complete sequence of chromosome of Xanthobacter autotrophicus Py2.</title>
        <authorList>
            <consortium name="US DOE Joint Genome Institute"/>
            <person name="Copeland A."/>
            <person name="Lucas S."/>
            <person name="Lapidus A."/>
            <person name="Barry K."/>
            <person name="Glavina del Rio T."/>
            <person name="Hammon N."/>
            <person name="Israni S."/>
            <person name="Dalin E."/>
            <person name="Tice H."/>
            <person name="Pitluck S."/>
            <person name="Sims D."/>
            <person name="Brettin T."/>
            <person name="Bruce D."/>
            <person name="Detter J.C."/>
            <person name="Han C."/>
            <person name="Tapia R."/>
            <person name="Brainard J."/>
            <person name="Schmutz J."/>
            <person name="Larimer F."/>
            <person name="Land M."/>
            <person name="Hauser L."/>
            <person name="Kyrpides N."/>
            <person name="Kim E."/>
            <person name="Ensigns S.A."/>
            <person name="Richardson P."/>
        </authorList>
    </citation>
    <scope>NUCLEOTIDE SEQUENCE [LARGE SCALE GENOMIC DNA]</scope>
    <source>
        <strain evidence="14">ATCC BAA-1158 / Py2</strain>
    </source>
</reference>
<dbReference type="Gene3D" id="3.40.50.80">
    <property type="entry name" value="Nucleotide-binding domain of ferredoxin-NADP reductase (FNR) module"/>
    <property type="match status" value="1"/>
</dbReference>
<dbReference type="InterPro" id="IPR017927">
    <property type="entry name" value="FAD-bd_FR_type"/>
</dbReference>
<comment type="cofactor">
    <cofactor evidence="1">
        <name>FAD</name>
        <dbReference type="ChEBI" id="CHEBI:57692"/>
    </cofactor>
</comment>
<keyword evidence="7" id="KW-0547">Nucleotide-binding</keyword>
<dbReference type="STRING" id="78245.Xaut_3545"/>
<dbReference type="PhylomeDB" id="A7IL80"/>
<evidence type="ECO:0000256" key="4">
    <source>
        <dbReference type="ARBA" id="ARBA00013223"/>
    </source>
</evidence>
<comment type="catalytic activity">
    <reaction evidence="11">
        <text>2 reduced [2Fe-2S]-[ferredoxin] + NADP(+) + H(+) = 2 oxidized [2Fe-2S]-[ferredoxin] + NADPH</text>
        <dbReference type="Rhea" id="RHEA:20125"/>
        <dbReference type="Rhea" id="RHEA-COMP:10000"/>
        <dbReference type="Rhea" id="RHEA-COMP:10001"/>
        <dbReference type="ChEBI" id="CHEBI:15378"/>
        <dbReference type="ChEBI" id="CHEBI:33737"/>
        <dbReference type="ChEBI" id="CHEBI:33738"/>
        <dbReference type="ChEBI" id="CHEBI:57783"/>
        <dbReference type="ChEBI" id="CHEBI:58349"/>
        <dbReference type="EC" id="1.18.1.2"/>
    </reaction>
</comment>
<evidence type="ECO:0000256" key="5">
    <source>
        <dbReference type="ARBA" id="ARBA00013903"/>
    </source>
</evidence>
<dbReference type="FunFam" id="3.40.50.80:FF:000002">
    <property type="entry name" value="Ferredoxin--NADP reductase"/>
    <property type="match status" value="1"/>
</dbReference>
<dbReference type="InterPro" id="IPR051930">
    <property type="entry name" value="FNR_type-1"/>
</dbReference>
<gene>
    <name evidence="13" type="ordered locus">Xaut_3545</name>
</gene>
<dbReference type="PROSITE" id="PS51384">
    <property type="entry name" value="FAD_FR"/>
    <property type="match status" value="1"/>
</dbReference>
<evidence type="ECO:0000313" key="14">
    <source>
        <dbReference type="Proteomes" id="UP000002417"/>
    </source>
</evidence>
<dbReference type="InterPro" id="IPR001433">
    <property type="entry name" value="OxRdtase_FAD/NAD-bd"/>
</dbReference>
<dbReference type="EMBL" id="CP000781">
    <property type="protein sequence ID" value="ABS68773.1"/>
    <property type="molecule type" value="Genomic_DNA"/>
</dbReference>
<keyword evidence="6" id="KW-0285">Flavoprotein</keyword>
<dbReference type="HOGENOM" id="CLU_003827_3_0_5"/>
<dbReference type="GO" id="GO:0000166">
    <property type="term" value="F:nucleotide binding"/>
    <property type="evidence" value="ECO:0007669"/>
    <property type="project" value="UniProtKB-KW"/>
</dbReference>
<dbReference type="AlphaFoldDB" id="A7IL80"/>
<keyword evidence="8" id="KW-0274">FAD</keyword>
<protein>
    <recommendedName>
        <fullName evidence="5">Ferredoxin--NADP reductase</fullName>
        <ecNumber evidence="4">1.18.1.2</ecNumber>
    </recommendedName>
</protein>
<dbReference type="Pfam" id="PF00970">
    <property type="entry name" value="FAD_binding_6"/>
    <property type="match status" value="1"/>
</dbReference>
<evidence type="ECO:0000259" key="12">
    <source>
        <dbReference type="PROSITE" id="PS51384"/>
    </source>
</evidence>
<dbReference type="PANTHER" id="PTHR47878:SF1">
    <property type="entry name" value="FLAVODOXIN_FERREDOXIN--NADP REDUCTASE"/>
    <property type="match status" value="1"/>
</dbReference>
<dbReference type="SUPFAM" id="SSF52343">
    <property type="entry name" value="Ferredoxin reductase-like, C-terminal NADP-linked domain"/>
    <property type="match status" value="1"/>
</dbReference>
<evidence type="ECO:0000256" key="1">
    <source>
        <dbReference type="ARBA" id="ARBA00001974"/>
    </source>
</evidence>
<dbReference type="FunFam" id="2.40.30.10:FF:000018">
    <property type="entry name" value="Ferredoxin--NADP(+) reductase"/>
    <property type="match status" value="1"/>
</dbReference>
<organism evidence="13 14">
    <name type="scientific">Xanthobacter autotrophicus (strain ATCC BAA-1158 / Py2)</name>
    <dbReference type="NCBI Taxonomy" id="78245"/>
    <lineage>
        <taxon>Bacteria</taxon>
        <taxon>Pseudomonadati</taxon>
        <taxon>Pseudomonadota</taxon>
        <taxon>Alphaproteobacteria</taxon>
        <taxon>Hyphomicrobiales</taxon>
        <taxon>Xanthobacteraceae</taxon>
        <taxon>Xanthobacter</taxon>
    </lineage>
</organism>
<dbReference type="GO" id="GO:0034599">
    <property type="term" value="P:cellular response to oxidative stress"/>
    <property type="evidence" value="ECO:0007669"/>
    <property type="project" value="TreeGrafter"/>
</dbReference>
<keyword evidence="14" id="KW-1185">Reference proteome</keyword>
<evidence type="ECO:0000313" key="13">
    <source>
        <dbReference type="EMBL" id="ABS68773.1"/>
    </source>
</evidence>
<dbReference type="PANTHER" id="PTHR47878">
    <property type="entry name" value="OXIDOREDUCTASE FAD/NAD(P)-BINDING DOMAIN PROTEIN"/>
    <property type="match status" value="1"/>
</dbReference>
<evidence type="ECO:0000256" key="7">
    <source>
        <dbReference type="ARBA" id="ARBA00022741"/>
    </source>
</evidence>
<dbReference type="CDD" id="cd06195">
    <property type="entry name" value="FNR1"/>
    <property type="match status" value="1"/>
</dbReference>
<evidence type="ECO:0000256" key="10">
    <source>
        <dbReference type="ARBA" id="ARBA00023002"/>
    </source>
</evidence>
<dbReference type="KEGG" id="xau:Xaut_3545"/>
<comment type="subunit">
    <text evidence="3">Monomer.</text>
</comment>
<evidence type="ECO:0000256" key="6">
    <source>
        <dbReference type="ARBA" id="ARBA00022630"/>
    </source>
</evidence>
<dbReference type="InterPro" id="IPR033892">
    <property type="entry name" value="FNR_bac"/>
</dbReference>
<sequence length="276" mass="31100">MWPSPFRARSGACRDRILKMSNFNEETVTSVHHWTDTLFSFTCTRDPGLRFLNGQFTMIGLKVDGKPLLRAYSMASANYEPDLQFFSIKVQNGPLTSRLQHLKVGDKLLVGRKPTGTLVQDSLLPGKRLYLLSTGTGLAPFLSVVKDPEAYERFEKVILIHGTRTVAELAYDEFLTKELPNHEFLGDEVRNKLIYYPTVTREPFRNQGRITDLITSGKLFADLGLPVISPEEDRLMLCGSPQMLKDVVDLLESRGFAEGSQSAPGHYVIEKAFVER</sequence>
<dbReference type="Gene3D" id="2.40.30.10">
    <property type="entry name" value="Translation factors"/>
    <property type="match status" value="1"/>
</dbReference>
<keyword evidence="9" id="KW-0521">NADP</keyword>
<dbReference type="InterPro" id="IPR039261">
    <property type="entry name" value="FNR_nucleotide-bd"/>
</dbReference>
<dbReference type="InterPro" id="IPR001709">
    <property type="entry name" value="Flavoprot_Pyr_Nucl_cyt_Rdtase"/>
</dbReference>
<feature type="domain" description="FAD-binding FR-type" evidence="12">
    <location>
        <begin position="21"/>
        <end position="121"/>
    </location>
</feature>
<dbReference type="Pfam" id="PF00175">
    <property type="entry name" value="NAD_binding_1"/>
    <property type="match status" value="1"/>
</dbReference>
<dbReference type="PRINTS" id="PR00371">
    <property type="entry name" value="FPNCR"/>
</dbReference>
<dbReference type="InterPro" id="IPR017938">
    <property type="entry name" value="Riboflavin_synthase-like_b-brl"/>
</dbReference>
<keyword evidence="10" id="KW-0560">Oxidoreductase</keyword>
<dbReference type="EC" id="1.18.1.2" evidence="4"/>
<proteinExistence type="inferred from homology"/>
<evidence type="ECO:0000256" key="9">
    <source>
        <dbReference type="ARBA" id="ARBA00022857"/>
    </source>
</evidence>
<evidence type="ECO:0000256" key="11">
    <source>
        <dbReference type="ARBA" id="ARBA00047776"/>
    </source>
</evidence>
<accession>A7IL80</accession>
<evidence type="ECO:0000256" key="8">
    <source>
        <dbReference type="ARBA" id="ARBA00022827"/>
    </source>
</evidence>
<evidence type="ECO:0000256" key="2">
    <source>
        <dbReference type="ARBA" id="ARBA00008312"/>
    </source>
</evidence>
<dbReference type="GO" id="GO:0004324">
    <property type="term" value="F:ferredoxin-NADP+ reductase activity"/>
    <property type="evidence" value="ECO:0007669"/>
    <property type="project" value="UniProtKB-EC"/>
</dbReference>
<dbReference type="eggNOG" id="COG0543">
    <property type="taxonomic scope" value="Bacteria"/>
</dbReference>
<name>A7IL80_XANP2</name>
<dbReference type="Proteomes" id="UP000002417">
    <property type="component" value="Chromosome"/>
</dbReference>
<dbReference type="InterPro" id="IPR008333">
    <property type="entry name" value="Cbr1-like_FAD-bd_dom"/>
</dbReference>
<evidence type="ECO:0000256" key="3">
    <source>
        <dbReference type="ARBA" id="ARBA00011245"/>
    </source>
</evidence>